<reference evidence="3 4" key="1">
    <citation type="submission" date="2019-06" db="EMBL/GenBank/DDBJ databases">
        <title>Sulfurimonas gotlandica sp. nov., a chemoautotrophic and psychrotolerant epsilonproteobacterium isolated from a pelagic redoxcline, and an emended description of the genus Sulfurimonas.</title>
        <authorList>
            <person name="Wang S."/>
            <person name="Jiang L."/>
            <person name="Shao Z."/>
        </authorList>
    </citation>
    <scope>NUCLEOTIDE SEQUENCE [LARGE SCALE GENOMIC DNA]</scope>
    <source>
        <strain evidence="3 4">S2-6</strain>
    </source>
</reference>
<dbReference type="PROSITE" id="PS51257">
    <property type="entry name" value="PROKAR_LIPOPROTEIN"/>
    <property type="match status" value="1"/>
</dbReference>
<dbReference type="RefSeq" id="WP_193151384.1">
    <property type="nucleotide sequence ID" value="NZ_CP041235.1"/>
</dbReference>
<dbReference type="InterPro" id="IPR036280">
    <property type="entry name" value="Multihaem_cyt_sf"/>
</dbReference>
<keyword evidence="2" id="KW-0732">Signal</keyword>
<dbReference type="KEGG" id="ssei:FJR45_03535"/>
<sequence length="378" mass="41362">MYRITKYIFLSFLVIFLSACGTTEDDTQSVTVSSESSSSSDDNYDYYTPTQPPVVSPPLMQPASVTTGLNDWRKPRVYAKTKILDSCNGESVFSLRPHKNTLEAIFVDYTMPTIYPDGYSLIAVQTRDTTFSIPLQYNSATHKWSKECATVKYVDKNDIYPTYLIRAVNDANGSIVTEEKVVMFDGGTENCKACHASNSAYPLAYPSSGAVNLADAEADYKTNILALHDQKHPNAVSGLLSLLEAKGKMYDTAGLVATSQSTRVTCTDCHGINAVQASGFKNVPALTNAIHDVHANLSEPNITGPNNCLTCHPGETITKTFNGKIVHPFTDAWKDEDGHGEWSENNGVSSCTLCHGMDLRGTKISNNVSCYKCHGKEW</sequence>
<evidence type="ECO:0000256" key="1">
    <source>
        <dbReference type="SAM" id="MobiDB-lite"/>
    </source>
</evidence>
<evidence type="ECO:0000256" key="2">
    <source>
        <dbReference type="SAM" id="SignalP"/>
    </source>
</evidence>
<organism evidence="3 4">
    <name type="scientific">Sulfurimonas sediminis</name>
    <dbReference type="NCBI Taxonomy" id="2590020"/>
    <lineage>
        <taxon>Bacteria</taxon>
        <taxon>Pseudomonadati</taxon>
        <taxon>Campylobacterota</taxon>
        <taxon>Epsilonproteobacteria</taxon>
        <taxon>Campylobacterales</taxon>
        <taxon>Sulfurimonadaceae</taxon>
        <taxon>Sulfurimonas</taxon>
    </lineage>
</organism>
<feature type="signal peptide" evidence="2">
    <location>
        <begin position="1"/>
        <end position="21"/>
    </location>
</feature>
<dbReference type="SUPFAM" id="SSF48695">
    <property type="entry name" value="Multiheme cytochromes"/>
    <property type="match status" value="1"/>
</dbReference>
<accession>A0A7M1B047</accession>
<dbReference type="EMBL" id="CP041235">
    <property type="protein sequence ID" value="QOP43074.1"/>
    <property type="molecule type" value="Genomic_DNA"/>
</dbReference>
<feature type="chain" id="PRO_5032555995" description="Cytochrome C" evidence="2">
    <location>
        <begin position="22"/>
        <end position="378"/>
    </location>
</feature>
<gene>
    <name evidence="3" type="ORF">FJR45_03535</name>
</gene>
<evidence type="ECO:0008006" key="5">
    <source>
        <dbReference type="Google" id="ProtNLM"/>
    </source>
</evidence>
<dbReference type="AlphaFoldDB" id="A0A7M1B047"/>
<evidence type="ECO:0000313" key="3">
    <source>
        <dbReference type="EMBL" id="QOP43074.1"/>
    </source>
</evidence>
<feature type="region of interest" description="Disordered" evidence="1">
    <location>
        <begin position="27"/>
        <end position="52"/>
    </location>
</feature>
<dbReference type="Gene3D" id="1.10.780.10">
    <property type="entry name" value="Hydroxylamine Oxidoreductase, Chain A, domain 1"/>
    <property type="match status" value="1"/>
</dbReference>
<feature type="compositionally biased region" description="Low complexity" evidence="1">
    <location>
        <begin position="28"/>
        <end position="41"/>
    </location>
</feature>
<protein>
    <recommendedName>
        <fullName evidence="5">Cytochrome C</fullName>
    </recommendedName>
</protein>
<dbReference type="Proteomes" id="UP000593719">
    <property type="component" value="Chromosome"/>
</dbReference>
<keyword evidence="4" id="KW-1185">Reference proteome</keyword>
<proteinExistence type="predicted"/>
<name>A0A7M1B047_9BACT</name>
<evidence type="ECO:0000313" key="4">
    <source>
        <dbReference type="Proteomes" id="UP000593719"/>
    </source>
</evidence>